<proteinExistence type="inferred from homology"/>
<dbReference type="InterPro" id="IPR000847">
    <property type="entry name" value="LysR_HTH_N"/>
</dbReference>
<name>A0A6I4T8Z3_9SPHN</name>
<evidence type="ECO:0000256" key="1">
    <source>
        <dbReference type="ARBA" id="ARBA00009437"/>
    </source>
</evidence>
<dbReference type="GO" id="GO:0005829">
    <property type="term" value="C:cytosol"/>
    <property type="evidence" value="ECO:0007669"/>
    <property type="project" value="TreeGrafter"/>
</dbReference>
<gene>
    <name evidence="6" type="ORF">GRI91_11230</name>
</gene>
<keyword evidence="4" id="KW-0804">Transcription</keyword>
<dbReference type="SUPFAM" id="SSF46785">
    <property type="entry name" value="Winged helix' DNA-binding domain"/>
    <property type="match status" value="1"/>
</dbReference>
<dbReference type="InterPro" id="IPR036388">
    <property type="entry name" value="WH-like_DNA-bd_sf"/>
</dbReference>
<feature type="domain" description="HTH lysR-type" evidence="5">
    <location>
        <begin position="11"/>
        <end position="68"/>
    </location>
</feature>
<comment type="caution">
    <text evidence="6">The sequence shown here is derived from an EMBL/GenBank/DDBJ whole genome shotgun (WGS) entry which is preliminary data.</text>
</comment>
<dbReference type="AlphaFoldDB" id="A0A6I4T8Z3"/>
<sequence length="311" mass="34088">MKRIPMSRNRIDFRHLLAFVEVCEQRHFTRAAQTLAKSQPALSALIGQLEEDLGIPLLTRTTRLVEITPAGKEFLVSAKRIVADLQNAVSEIQDFANLRRGRLRVAALPSLCMVIMPKVANVFASRHAGIDISIIDVPGDQLVEDVTRGRVDFGIGYVSETEMVVSEPIMVDRLVAIASKELFAGRDSLSWRDLEQFKLIAMSQGTTIRSLLESGFRKAGVQPDIVLEPNLMPTAIAYASSGLGVAILPSSGVPDHLEGVVRFDLEDPIIERKLSVIRTRDNPFVPAAAAFLDILREECGVNGPSQLAKVP</sequence>
<dbReference type="EMBL" id="WTYT01000004">
    <property type="protein sequence ID" value="MXO66330.1"/>
    <property type="molecule type" value="Genomic_DNA"/>
</dbReference>
<evidence type="ECO:0000259" key="5">
    <source>
        <dbReference type="PROSITE" id="PS50931"/>
    </source>
</evidence>
<dbReference type="PANTHER" id="PTHR30419:SF8">
    <property type="entry name" value="NITROGEN ASSIMILATION TRANSCRIPTIONAL ACTIVATOR-RELATED"/>
    <property type="match status" value="1"/>
</dbReference>
<evidence type="ECO:0000256" key="3">
    <source>
        <dbReference type="ARBA" id="ARBA00023125"/>
    </source>
</evidence>
<reference evidence="6 7" key="1">
    <citation type="submission" date="2019-12" db="EMBL/GenBank/DDBJ databases">
        <title>Genomic-based taxomic classification of the family Erythrobacteraceae.</title>
        <authorList>
            <person name="Xu L."/>
        </authorList>
    </citation>
    <scope>NUCLEOTIDE SEQUENCE [LARGE SCALE GENOMIC DNA]</scope>
    <source>
        <strain evidence="6 7">LMG 29518</strain>
    </source>
</reference>
<dbReference type="Pfam" id="PF00126">
    <property type="entry name" value="HTH_1"/>
    <property type="match status" value="1"/>
</dbReference>
<dbReference type="InterPro" id="IPR036390">
    <property type="entry name" value="WH_DNA-bd_sf"/>
</dbReference>
<keyword evidence="7" id="KW-1185">Reference proteome</keyword>
<dbReference type="GO" id="GO:0003700">
    <property type="term" value="F:DNA-binding transcription factor activity"/>
    <property type="evidence" value="ECO:0007669"/>
    <property type="project" value="InterPro"/>
</dbReference>
<accession>A0A6I4T8Z3</accession>
<protein>
    <submittedName>
        <fullName evidence="6">LysR family transcriptional regulator</fullName>
    </submittedName>
</protein>
<dbReference type="PANTHER" id="PTHR30419">
    <property type="entry name" value="HTH-TYPE TRANSCRIPTIONAL REGULATOR YBHD"/>
    <property type="match status" value="1"/>
</dbReference>
<evidence type="ECO:0000313" key="7">
    <source>
        <dbReference type="Proteomes" id="UP000438476"/>
    </source>
</evidence>
<organism evidence="6 7">
    <name type="scientific">Altericroceibacterium endophyticum</name>
    <dbReference type="NCBI Taxonomy" id="1808508"/>
    <lineage>
        <taxon>Bacteria</taxon>
        <taxon>Pseudomonadati</taxon>
        <taxon>Pseudomonadota</taxon>
        <taxon>Alphaproteobacteria</taxon>
        <taxon>Sphingomonadales</taxon>
        <taxon>Erythrobacteraceae</taxon>
        <taxon>Altericroceibacterium</taxon>
    </lineage>
</organism>
<dbReference type="PROSITE" id="PS50931">
    <property type="entry name" value="HTH_LYSR"/>
    <property type="match status" value="1"/>
</dbReference>
<keyword evidence="2" id="KW-0805">Transcription regulation</keyword>
<dbReference type="Gene3D" id="1.10.10.10">
    <property type="entry name" value="Winged helix-like DNA-binding domain superfamily/Winged helix DNA-binding domain"/>
    <property type="match status" value="1"/>
</dbReference>
<dbReference type="GO" id="GO:0003677">
    <property type="term" value="F:DNA binding"/>
    <property type="evidence" value="ECO:0007669"/>
    <property type="project" value="UniProtKB-KW"/>
</dbReference>
<dbReference type="PRINTS" id="PR00039">
    <property type="entry name" value="HTHLYSR"/>
</dbReference>
<dbReference type="Pfam" id="PF03466">
    <property type="entry name" value="LysR_substrate"/>
    <property type="match status" value="1"/>
</dbReference>
<comment type="similarity">
    <text evidence="1">Belongs to the LysR transcriptional regulatory family.</text>
</comment>
<dbReference type="FunFam" id="1.10.10.10:FF:000001">
    <property type="entry name" value="LysR family transcriptional regulator"/>
    <property type="match status" value="1"/>
</dbReference>
<dbReference type="Proteomes" id="UP000438476">
    <property type="component" value="Unassembled WGS sequence"/>
</dbReference>
<evidence type="ECO:0000256" key="4">
    <source>
        <dbReference type="ARBA" id="ARBA00023163"/>
    </source>
</evidence>
<dbReference type="SUPFAM" id="SSF53850">
    <property type="entry name" value="Periplasmic binding protein-like II"/>
    <property type="match status" value="1"/>
</dbReference>
<evidence type="ECO:0000256" key="2">
    <source>
        <dbReference type="ARBA" id="ARBA00023015"/>
    </source>
</evidence>
<evidence type="ECO:0000313" key="6">
    <source>
        <dbReference type="EMBL" id="MXO66330.1"/>
    </source>
</evidence>
<dbReference type="InterPro" id="IPR050950">
    <property type="entry name" value="HTH-type_LysR_regulators"/>
</dbReference>
<dbReference type="CDD" id="cd08440">
    <property type="entry name" value="PBP2_LTTR_like_4"/>
    <property type="match status" value="1"/>
</dbReference>
<dbReference type="Gene3D" id="3.40.190.290">
    <property type="match status" value="1"/>
</dbReference>
<dbReference type="InterPro" id="IPR005119">
    <property type="entry name" value="LysR_subst-bd"/>
</dbReference>
<keyword evidence="3" id="KW-0238">DNA-binding</keyword>